<accession>A0A835C4S3</accession>
<comment type="caution">
    <text evidence="2">The sequence shown here is derived from an EMBL/GenBank/DDBJ whole genome shotgun (WGS) entry which is preliminary data.</text>
</comment>
<reference evidence="2" key="1">
    <citation type="submission" date="2020-07" db="EMBL/GenBank/DDBJ databases">
        <title>Genome sequence and genetic diversity analysis of an under-domesticated orphan crop, white fonio (Digitaria exilis).</title>
        <authorList>
            <person name="Bennetzen J.L."/>
            <person name="Chen S."/>
            <person name="Ma X."/>
            <person name="Wang X."/>
            <person name="Yssel A.E.J."/>
            <person name="Chaluvadi S.R."/>
            <person name="Johnson M."/>
            <person name="Gangashetty P."/>
            <person name="Hamidou F."/>
            <person name="Sanogo M.D."/>
            <person name="Zwaenepoel A."/>
            <person name="Wallace J."/>
            <person name="Van De Peer Y."/>
            <person name="Van Deynze A."/>
        </authorList>
    </citation>
    <scope>NUCLEOTIDE SEQUENCE</scope>
    <source>
        <tissue evidence="2">Leaves</tissue>
    </source>
</reference>
<evidence type="ECO:0000313" key="2">
    <source>
        <dbReference type="EMBL" id="KAF8711303.1"/>
    </source>
</evidence>
<keyword evidence="1" id="KW-0812">Transmembrane</keyword>
<dbReference type="AlphaFoldDB" id="A0A835C4S3"/>
<name>A0A835C4S3_9POAL</name>
<protein>
    <submittedName>
        <fullName evidence="2">Uncharacterized protein</fullName>
    </submittedName>
</protein>
<sequence length="77" mass="8764">MNGFGTLAFVWATVVLLGGFSTLVTPRDFWFVTAISFIQAIGYVHKLLIFFYILLHTLSFLYVVMDDSPSNYIYTVT</sequence>
<keyword evidence="1" id="KW-1133">Transmembrane helix</keyword>
<dbReference type="Proteomes" id="UP000636709">
    <property type="component" value="Unassembled WGS sequence"/>
</dbReference>
<dbReference type="PANTHER" id="PTHR33115">
    <property type="entry name" value="ARM REPEAT SUPERFAMILY PROTEIN"/>
    <property type="match status" value="1"/>
</dbReference>
<proteinExistence type="predicted"/>
<organism evidence="2 3">
    <name type="scientific">Digitaria exilis</name>
    <dbReference type="NCBI Taxonomy" id="1010633"/>
    <lineage>
        <taxon>Eukaryota</taxon>
        <taxon>Viridiplantae</taxon>
        <taxon>Streptophyta</taxon>
        <taxon>Embryophyta</taxon>
        <taxon>Tracheophyta</taxon>
        <taxon>Spermatophyta</taxon>
        <taxon>Magnoliopsida</taxon>
        <taxon>Liliopsida</taxon>
        <taxon>Poales</taxon>
        <taxon>Poaceae</taxon>
        <taxon>PACMAD clade</taxon>
        <taxon>Panicoideae</taxon>
        <taxon>Panicodae</taxon>
        <taxon>Paniceae</taxon>
        <taxon>Anthephorinae</taxon>
        <taxon>Digitaria</taxon>
    </lineage>
</organism>
<dbReference type="PANTHER" id="PTHR33115:SF46">
    <property type="entry name" value="OS05G0141200 PROTEIN"/>
    <property type="match status" value="1"/>
</dbReference>
<evidence type="ECO:0000256" key="1">
    <source>
        <dbReference type="SAM" id="Phobius"/>
    </source>
</evidence>
<dbReference type="OrthoDB" id="685634at2759"/>
<dbReference type="EMBL" id="JACEFO010001753">
    <property type="protein sequence ID" value="KAF8711303.1"/>
    <property type="molecule type" value="Genomic_DNA"/>
</dbReference>
<evidence type="ECO:0000313" key="3">
    <source>
        <dbReference type="Proteomes" id="UP000636709"/>
    </source>
</evidence>
<keyword evidence="3" id="KW-1185">Reference proteome</keyword>
<gene>
    <name evidence="2" type="ORF">HU200_029326</name>
</gene>
<keyword evidence="1" id="KW-0472">Membrane</keyword>
<feature type="transmembrane region" description="Helical" evidence="1">
    <location>
        <begin position="6"/>
        <end position="26"/>
    </location>
</feature>
<feature type="transmembrane region" description="Helical" evidence="1">
    <location>
        <begin position="47"/>
        <end position="65"/>
    </location>
</feature>